<gene>
    <name evidence="1" type="ORF">ENS31_14625</name>
</gene>
<name>A0A7V2ZMK4_9BACT</name>
<evidence type="ECO:0008006" key="2">
    <source>
        <dbReference type="Google" id="ProtNLM"/>
    </source>
</evidence>
<organism evidence="1">
    <name type="scientific">Ignavibacterium album</name>
    <dbReference type="NCBI Taxonomy" id="591197"/>
    <lineage>
        <taxon>Bacteria</taxon>
        <taxon>Pseudomonadati</taxon>
        <taxon>Ignavibacteriota</taxon>
        <taxon>Ignavibacteria</taxon>
        <taxon>Ignavibacteriales</taxon>
        <taxon>Ignavibacteriaceae</taxon>
        <taxon>Ignavibacterium</taxon>
    </lineage>
</organism>
<dbReference type="PROSITE" id="PS51257">
    <property type="entry name" value="PROKAR_LIPOPROTEIN"/>
    <property type="match status" value="1"/>
</dbReference>
<accession>A0A7V2ZMK4</accession>
<reference evidence="1" key="1">
    <citation type="journal article" date="2020" name="mSystems">
        <title>Genome- and Community-Level Interaction Insights into Carbon Utilization and Element Cycling Functions of Hydrothermarchaeota in Hydrothermal Sediment.</title>
        <authorList>
            <person name="Zhou Z."/>
            <person name="Liu Y."/>
            <person name="Xu W."/>
            <person name="Pan J."/>
            <person name="Luo Z.H."/>
            <person name="Li M."/>
        </authorList>
    </citation>
    <scope>NUCLEOTIDE SEQUENCE [LARGE SCALE GENOMIC DNA]</scope>
    <source>
        <strain evidence="1">SpSt-479</strain>
    </source>
</reference>
<dbReference type="AlphaFoldDB" id="A0A7V2ZMK4"/>
<evidence type="ECO:0000313" key="1">
    <source>
        <dbReference type="EMBL" id="HFI92751.1"/>
    </source>
</evidence>
<comment type="caution">
    <text evidence="1">The sequence shown here is derived from an EMBL/GenBank/DDBJ whole genome shotgun (WGS) entry which is preliminary data.</text>
</comment>
<sequence>MRKIFITPIIVFIALSFSGCLQLETKIYVNKDGSGTLEETVLFKDEVIEMMKQFMMVIDSTKSEEIDFFKEEELTTKASQYGEGVSFISREKVKSNGYEGAKIKYNFADISKLNLNLFSDEAVPGVNTADTPKNPEETLKFIFAKDNSLSNLKIFIPGMIEPEEEIQQEVNDSTFNEEFEKAKEMFADMKVSFRIIPSEKIKQTDADFIDDNEVTLLEINMNGLLNKPELFRELSGNKINSLDEFRNLIKNVEGFRIESKNEVQISF</sequence>
<protein>
    <recommendedName>
        <fullName evidence="2">Lipoprotein</fullName>
    </recommendedName>
</protein>
<proteinExistence type="predicted"/>
<dbReference type="EMBL" id="DSUJ01000011">
    <property type="protein sequence ID" value="HFI92751.1"/>
    <property type="molecule type" value="Genomic_DNA"/>
</dbReference>